<dbReference type="EC" id="3.1.26.4" evidence="2"/>
<organism evidence="4 5">
    <name type="scientific">Oryzias latipes</name>
    <name type="common">Japanese rice fish</name>
    <name type="synonym">Japanese killifish</name>
    <dbReference type="NCBI Taxonomy" id="8090"/>
    <lineage>
        <taxon>Eukaryota</taxon>
        <taxon>Metazoa</taxon>
        <taxon>Chordata</taxon>
        <taxon>Craniata</taxon>
        <taxon>Vertebrata</taxon>
        <taxon>Euteleostomi</taxon>
        <taxon>Actinopterygii</taxon>
        <taxon>Neopterygii</taxon>
        <taxon>Teleostei</taxon>
        <taxon>Neoteleostei</taxon>
        <taxon>Acanthomorphata</taxon>
        <taxon>Ovalentaria</taxon>
        <taxon>Atherinomorphae</taxon>
        <taxon>Beloniformes</taxon>
        <taxon>Adrianichthyidae</taxon>
        <taxon>Oryziinae</taxon>
        <taxon>Oryzias</taxon>
    </lineage>
</organism>
<dbReference type="InterPro" id="IPR000477">
    <property type="entry name" value="RT_dom"/>
</dbReference>
<dbReference type="GO" id="GO:0004523">
    <property type="term" value="F:RNA-DNA hybrid ribonuclease activity"/>
    <property type="evidence" value="ECO:0007669"/>
    <property type="project" value="UniProtKB-EC"/>
</dbReference>
<dbReference type="PROSITE" id="PS50878">
    <property type="entry name" value="RT_POL"/>
    <property type="match status" value="1"/>
</dbReference>
<evidence type="ECO:0000313" key="5">
    <source>
        <dbReference type="Proteomes" id="UP000265180"/>
    </source>
</evidence>
<evidence type="ECO:0000259" key="3">
    <source>
        <dbReference type="PROSITE" id="PS50878"/>
    </source>
</evidence>
<dbReference type="CDD" id="cd01650">
    <property type="entry name" value="RT_nLTR_like"/>
    <property type="match status" value="1"/>
</dbReference>
<proteinExistence type="inferred from homology"/>
<evidence type="ECO:0000256" key="2">
    <source>
        <dbReference type="ARBA" id="ARBA00012180"/>
    </source>
</evidence>
<dbReference type="AlphaFoldDB" id="A0A3P9M4L5"/>
<dbReference type="Proteomes" id="UP000265180">
    <property type="component" value="Chromosome 20"/>
</dbReference>
<feature type="domain" description="Reverse transcriptase" evidence="3">
    <location>
        <begin position="1"/>
        <end position="218"/>
    </location>
</feature>
<accession>A0A3P9M4L5</accession>
<comment type="similarity">
    <text evidence="1">Belongs to the beta type-B retroviral polymerase family. HERV class-II K(HML-2) pol subfamily.</text>
</comment>
<evidence type="ECO:0000256" key="1">
    <source>
        <dbReference type="ARBA" id="ARBA00010879"/>
    </source>
</evidence>
<dbReference type="PANTHER" id="PTHR47027">
    <property type="entry name" value="REVERSE TRANSCRIPTASE DOMAIN-CONTAINING PROTEIN"/>
    <property type="match status" value="1"/>
</dbReference>
<dbReference type="SUPFAM" id="SSF56672">
    <property type="entry name" value="DNA/RNA polymerases"/>
    <property type="match status" value="1"/>
</dbReference>
<dbReference type="Gene3D" id="3.30.70.270">
    <property type="match status" value="1"/>
</dbReference>
<dbReference type="InterPro" id="IPR043128">
    <property type="entry name" value="Rev_trsase/Diguanyl_cyclase"/>
</dbReference>
<dbReference type="PANTHER" id="PTHR47027:SF8">
    <property type="entry name" value="RIBONUCLEASE H"/>
    <property type="match status" value="1"/>
</dbReference>
<reference evidence="4 5" key="2">
    <citation type="submission" date="2017-04" db="EMBL/GenBank/DDBJ databases">
        <title>CpG methylation of centromeres and impact of large insertions on vertebrate speciation.</title>
        <authorList>
            <person name="Ichikawa K."/>
            <person name="Yoshimura J."/>
            <person name="Morishita S."/>
        </authorList>
    </citation>
    <scope>NUCLEOTIDE SEQUENCE</scope>
    <source>
        <strain evidence="4 5">HNI</strain>
    </source>
</reference>
<name>A0A3P9M4L5_ORYLA</name>
<evidence type="ECO:0000313" key="4">
    <source>
        <dbReference type="Ensembl" id="ENSORLP00020027898.1"/>
    </source>
</evidence>
<reference evidence="4" key="4">
    <citation type="submission" date="2025-09" db="UniProtKB">
        <authorList>
            <consortium name="Ensembl"/>
        </authorList>
    </citation>
    <scope>IDENTIFICATION</scope>
    <source>
        <strain evidence="4">HNI</strain>
    </source>
</reference>
<sequence>MNNNLSDHQPPEQAAYRRGHSTIDHLQSVVQILEKTNEYKIPIYMAFVDYEKAFDSILHKAVFEALKQHSVEEKYINILKETYDGGTAQIRNESLSRKIKIMKGVRQGDTLSPVMFTAALEEIFRRMEAEAGININGERMNNLRFADDIILFAEKEEDLSKLLNDLNKEGRKDGMKMNKKKTKIMCNEIARKRRRKGIIVDGEQLEEVDEYKYLGRLLTPGNEMAKEIDERVTSAWKRFGQYSTFLRDQKMPMCLKRKIMNTKKKQIHQDFNLINVVFLNPKFYS</sequence>
<protein>
    <recommendedName>
        <fullName evidence="2">ribonuclease H</fullName>
        <ecNumber evidence="2">3.1.26.4</ecNumber>
    </recommendedName>
</protein>
<reference evidence="4" key="3">
    <citation type="submission" date="2025-08" db="UniProtKB">
        <authorList>
            <consortium name="Ensembl"/>
        </authorList>
    </citation>
    <scope>IDENTIFICATION</scope>
    <source>
        <strain evidence="4">HNI</strain>
    </source>
</reference>
<dbReference type="InterPro" id="IPR043502">
    <property type="entry name" value="DNA/RNA_pol_sf"/>
</dbReference>
<reference key="1">
    <citation type="journal article" date="2007" name="Nature">
        <title>The medaka draft genome and insights into vertebrate genome evolution.</title>
        <authorList>
            <person name="Kasahara M."/>
            <person name="Naruse K."/>
            <person name="Sasaki S."/>
            <person name="Nakatani Y."/>
            <person name="Qu W."/>
            <person name="Ahsan B."/>
            <person name="Yamada T."/>
            <person name="Nagayasu Y."/>
            <person name="Doi K."/>
            <person name="Kasai Y."/>
            <person name="Jindo T."/>
            <person name="Kobayashi D."/>
            <person name="Shimada A."/>
            <person name="Toyoda A."/>
            <person name="Kuroki Y."/>
            <person name="Fujiyama A."/>
            <person name="Sasaki T."/>
            <person name="Shimizu A."/>
            <person name="Asakawa S."/>
            <person name="Shimizu N."/>
            <person name="Hashimoto S."/>
            <person name="Yang J."/>
            <person name="Lee Y."/>
            <person name="Matsushima K."/>
            <person name="Sugano S."/>
            <person name="Sakaizumi M."/>
            <person name="Narita T."/>
            <person name="Ohishi K."/>
            <person name="Haga S."/>
            <person name="Ohta F."/>
            <person name="Nomoto H."/>
            <person name="Nogata K."/>
            <person name="Morishita T."/>
            <person name="Endo T."/>
            <person name="Shin-I T."/>
            <person name="Takeda H."/>
            <person name="Morishita S."/>
            <person name="Kohara Y."/>
        </authorList>
    </citation>
    <scope>NUCLEOTIDE SEQUENCE [LARGE SCALE GENOMIC DNA]</scope>
    <source>
        <strain>Hd-rR</strain>
    </source>
</reference>
<dbReference type="Ensembl" id="ENSORLT00020031222.1">
    <property type="protein sequence ID" value="ENSORLP00020027898.1"/>
    <property type="gene ID" value="ENSORLG00020011085.1"/>
</dbReference>
<dbReference type="Pfam" id="PF00078">
    <property type="entry name" value="RVT_1"/>
    <property type="match status" value="1"/>
</dbReference>